<evidence type="ECO:0000256" key="3">
    <source>
        <dbReference type="ARBA" id="ARBA00022475"/>
    </source>
</evidence>
<dbReference type="PANTHER" id="PTHR30193:SF44">
    <property type="entry name" value="LACTOSE TRANSPORT SYSTEM PERMEASE PROTEIN LACF"/>
    <property type="match status" value="1"/>
</dbReference>
<evidence type="ECO:0000256" key="1">
    <source>
        <dbReference type="ARBA" id="ARBA00004651"/>
    </source>
</evidence>
<evidence type="ECO:0000313" key="9">
    <source>
        <dbReference type="EMBL" id="AGA57113.1"/>
    </source>
</evidence>
<evidence type="ECO:0000256" key="4">
    <source>
        <dbReference type="ARBA" id="ARBA00022692"/>
    </source>
</evidence>
<feature type="domain" description="ABC transmembrane type-1" evidence="8">
    <location>
        <begin position="73"/>
        <end position="289"/>
    </location>
</feature>
<keyword evidence="4 7" id="KW-0812">Transmembrane</keyword>
<dbReference type="STRING" id="717605.Theco_0922"/>
<comment type="similarity">
    <text evidence="7">Belongs to the binding-protein-dependent transport system permease family.</text>
</comment>
<proteinExistence type="inferred from homology"/>
<organism evidence="9 10">
    <name type="scientific">Thermobacillus composti (strain DSM 18247 / JCM 13945 / KWC4)</name>
    <dbReference type="NCBI Taxonomy" id="717605"/>
    <lineage>
        <taxon>Bacteria</taxon>
        <taxon>Bacillati</taxon>
        <taxon>Bacillota</taxon>
        <taxon>Bacilli</taxon>
        <taxon>Bacillales</taxon>
        <taxon>Paenibacillaceae</taxon>
        <taxon>Thermobacillus</taxon>
    </lineage>
</organism>
<feature type="transmembrane region" description="Helical" evidence="7">
    <location>
        <begin position="275"/>
        <end position="293"/>
    </location>
</feature>
<reference evidence="10" key="1">
    <citation type="submission" date="2012-01" db="EMBL/GenBank/DDBJ databases">
        <title>Complete sequence of chromosome of Thermobacillus composti KWC4.</title>
        <authorList>
            <person name="Lucas S."/>
            <person name="Han J."/>
            <person name="Lapidus A."/>
            <person name="Cheng J.-F."/>
            <person name="Goodwin L."/>
            <person name="Pitluck S."/>
            <person name="Peters L."/>
            <person name="Ovchinnikova G."/>
            <person name="Teshima H."/>
            <person name="Detter J.C."/>
            <person name="Han C."/>
            <person name="Tapia R."/>
            <person name="Land M."/>
            <person name="Hauser L."/>
            <person name="Kyrpides N."/>
            <person name="Ivanova N."/>
            <person name="Pagani I."/>
            <person name="Anderson I."/>
            <person name="Woyke T."/>
        </authorList>
    </citation>
    <scope>NUCLEOTIDE SEQUENCE [LARGE SCALE GENOMIC DNA]</scope>
    <source>
        <strain evidence="10">DSM 18247 / JCM 13945 / KWC4</strain>
    </source>
</reference>
<keyword evidence="6 7" id="KW-0472">Membrane</keyword>
<dbReference type="Proteomes" id="UP000010795">
    <property type="component" value="Chromosome"/>
</dbReference>
<dbReference type="PROSITE" id="PS50928">
    <property type="entry name" value="ABC_TM1"/>
    <property type="match status" value="1"/>
</dbReference>
<sequence length="303" mass="34359">MSGMLRELRKNSVLFAMIVPTLLYFIIFAYIPMVGVYYAFTRFSYEGGLFGSEFVGFKNFEFLINSGVLWNITKNTILYNLAFILIGNVLQVTCAIFLSEVPGKWFKKTAQSAMFLPYFLSYVLVGAFVFNLFSSNGVINTILAQLDLPPYDFYLNTAPWKYIIVFFGIWKGLGIGVVIYLAAIMNISDEYHEAAKIDGANIFQRVRYITLPLLVPTFILLILLALGGILRGQFELFYQIVGNNGMLFESTDIIDTYVYRSLAVNFDIGMGTAAGLYQSFFGFILVVTVNYIIKKIRDDYSLF</sequence>
<dbReference type="eggNOG" id="COG4209">
    <property type="taxonomic scope" value="Bacteria"/>
</dbReference>
<feature type="transmembrane region" description="Helical" evidence="7">
    <location>
        <begin position="119"/>
        <end position="143"/>
    </location>
</feature>
<evidence type="ECO:0000256" key="7">
    <source>
        <dbReference type="RuleBase" id="RU363032"/>
    </source>
</evidence>
<dbReference type="CDD" id="cd06261">
    <property type="entry name" value="TM_PBP2"/>
    <property type="match status" value="1"/>
</dbReference>
<feature type="transmembrane region" description="Helical" evidence="7">
    <location>
        <begin position="208"/>
        <end position="230"/>
    </location>
</feature>
<dbReference type="GO" id="GO:0005886">
    <property type="term" value="C:plasma membrane"/>
    <property type="evidence" value="ECO:0007669"/>
    <property type="project" value="UniProtKB-SubCell"/>
</dbReference>
<feature type="transmembrane region" description="Helical" evidence="7">
    <location>
        <begin position="77"/>
        <end position="98"/>
    </location>
</feature>
<dbReference type="HOGENOM" id="CLU_016047_0_1_9"/>
<dbReference type="GO" id="GO:0055085">
    <property type="term" value="P:transmembrane transport"/>
    <property type="evidence" value="ECO:0007669"/>
    <property type="project" value="InterPro"/>
</dbReference>
<dbReference type="Pfam" id="PF00528">
    <property type="entry name" value="BPD_transp_1"/>
    <property type="match status" value="1"/>
</dbReference>
<keyword evidence="2 7" id="KW-0813">Transport</keyword>
<evidence type="ECO:0000256" key="5">
    <source>
        <dbReference type="ARBA" id="ARBA00022989"/>
    </source>
</evidence>
<name>L0E9Z4_THECK</name>
<keyword evidence="10" id="KW-1185">Reference proteome</keyword>
<evidence type="ECO:0000256" key="6">
    <source>
        <dbReference type="ARBA" id="ARBA00023136"/>
    </source>
</evidence>
<feature type="transmembrane region" description="Helical" evidence="7">
    <location>
        <begin position="12"/>
        <end position="40"/>
    </location>
</feature>
<dbReference type="RefSeq" id="WP_015253871.1">
    <property type="nucleotide sequence ID" value="NC_019897.1"/>
</dbReference>
<gene>
    <name evidence="9" type="ordered locus">Theco_0922</name>
</gene>
<keyword evidence="3" id="KW-1003">Cell membrane</keyword>
<dbReference type="SUPFAM" id="SSF161098">
    <property type="entry name" value="MetI-like"/>
    <property type="match status" value="1"/>
</dbReference>
<keyword evidence="5 7" id="KW-1133">Transmembrane helix</keyword>
<dbReference type="InterPro" id="IPR051393">
    <property type="entry name" value="ABC_transporter_permease"/>
</dbReference>
<accession>L0E9Z4</accession>
<dbReference type="AlphaFoldDB" id="L0E9Z4"/>
<evidence type="ECO:0000313" key="10">
    <source>
        <dbReference type="Proteomes" id="UP000010795"/>
    </source>
</evidence>
<dbReference type="EMBL" id="CP003255">
    <property type="protein sequence ID" value="AGA57113.1"/>
    <property type="molecule type" value="Genomic_DNA"/>
</dbReference>
<dbReference type="InterPro" id="IPR000515">
    <property type="entry name" value="MetI-like"/>
</dbReference>
<dbReference type="Gene3D" id="1.10.3720.10">
    <property type="entry name" value="MetI-like"/>
    <property type="match status" value="1"/>
</dbReference>
<evidence type="ECO:0000259" key="8">
    <source>
        <dbReference type="PROSITE" id="PS50928"/>
    </source>
</evidence>
<evidence type="ECO:0000256" key="2">
    <source>
        <dbReference type="ARBA" id="ARBA00022448"/>
    </source>
</evidence>
<comment type="subcellular location">
    <subcellularLocation>
        <location evidence="1 7">Cell membrane</location>
        <topology evidence="1 7">Multi-pass membrane protein</topology>
    </subcellularLocation>
</comment>
<protein>
    <submittedName>
        <fullName evidence="9">ABC-type polysaccharide transport system, permease component</fullName>
    </submittedName>
</protein>
<feature type="transmembrane region" description="Helical" evidence="7">
    <location>
        <begin position="163"/>
        <end position="187"/>
    </location>
</feature>
<dbReference type="OrthoDB" id="9785836at2"/>
<dbReference type="KEGG" id="tco:Theco_0922"/>
<dbReference type="InterPro" id="IPR035906">
    <property type="entry name" value="MetI-like_sf"/>
</dbReference>
<dbReference type="PANTHER" id="PTHR30193">
    <property type="entry name" value="ABC TRANSPORTER PERMEASE PROTEIN"/>
    <property type="match status" value="1"/>
</dbReference>